<accession>A0A9X4P267</accession>
<organism evidence="1 2">
    <name type="scientific">Lactococcus formosensis</name>
    <dbReference type="NCBI Taxonomy" id="1281486"/>
    <lineage>
        <taxon>Bacteria</taxon>
        <taxon>Bacillati</taxon>
        <taxon>Bacillota</taxon>
        <taxon>Bacilli</taxon>
        <taxon>Lactobacillales</taxon>
        <taxon>Streptococcaceae</taxon>
        <taxon>Lactococcus</taxon>
    </lineage>
</organism>
<comment type="caution">
    <text evidence="1">The sequence shown here is derived from an EMBL/GenBank/DDBJ whole genome shotgun (WGS) entry which is preliminary data.</text>
</comment>
<protein>
    <submittedName>
        <fullName evidence="1">Uncharacterized protein</fullName>
    </submittedName>
</protein>
<dbReference type="Proteomes" id="UP001153199">
    <property type="component" value="Unassembled WGS sequence"/>
</dbReference>
<feature type="non-terminal residue" evidence="1">
    <location>
        <position position="77"/>
    </location>
</feature>
<gene>
    <name evidence="1" type="ORF">NF717_12295</name>
</gene>
<name>A0A9X4P267_9LACT</name>
<dbReference type="AlphaFoldDB" id="A0A9X4P267"/>
<dbReference type="SUPFAM" id="SSF55781">
    <property type="entry name" value="GAF domain-like"/>
    <property type="match status" value="1"/>
</dbReference>
<dbReference type="RefSeq" id="WP_279369208.1">
    <property type="nucleotide sequence ID" value="NZ_JAMWFV010000184.1"/>
</dbReference>
<evidence type="ECO:0000313" key="2">
    <source>
        <dbReference type="Proteomes" id="UP001153199"/>
    </source>
</evidence>
<proteinExistence type="predicted"/>
<evidence type="ECO:0000313" key="1">
    <source>
        <dbReference type="EMBL" id="MDG6146415.1"/>
    </source>
</evidence>
<dbReference type="InterPro" id="IPR029016">
    <property type="entry name" value="GAF-like_dom_sf"/>
</dbReference>
<dbReference type="Gene3D" id="3.30.450.40">
    <property type="match status" value="1"/>
</dbReference>
<dbReference type="EMBL" id="JAMWFV010000184">
    <property type="protein sequence ID" value="MDG6146415.1"/>
    <property type="molecule type" value="Genomic_DNA"/>
</dbReference>
<sequence>LEDRVSDRTVEIQRRNSQLTMLNTLAKAINQSLDPAEMCTSVMQLLCELFGVEMGVVWICPPGKHACVQMIGLPDLW</sequence>
<feature type="non-terminal residue" evidence="1">
    <location>
        <position position="1"/>
    </location>
</feature>
<keyword evidence="2" id="KW-1185">Reference proteome</keyword>
<reference evidence="1" key="1">
    <citation type="submission" date="2022-06" db="EMBL/GenBank/DDBJ databases">
        <title>Lactococcus from bovine mastitis in China.</title>
        <authorList>
            <person name="Lin Y."/>
            <person name="Han B."/>
        </authorList>
    </citation>
    <scope>NUCLEOTIDE SEQUENCE</scope>
    <source>
        <strain evidence="1">Ningxia-I-26</strain>
    </source>
</reference>